<dbReference type="Gene3D" id="3.90.79.10">
    <property type="entry name" value="Nucleoside Triphosphate Pyrophosphohydrolase"/>
    <property type="match status" value="1"/>
</dbReference>
<dbReference type="PROSITE" id="PS51462">
    <property type="entry name" value="NUDIX"/>
    <property type="match status" value="1"/>
</dbReference>
<dbReference type="EMBL" id="SWCI01000007">
    <property type="protein sequence ID" value="TKB48486.1"/>
    <property type="molecule type" value="Genomic_DNA"/>
</dbReference>
<dbReference type="GO" id="GO:0035539">
    <property type="term" value="F:8-oxo-7,8-dihydrodeoxyguanosine triphosphate pyrophosphatase activity"/>
    <property type="evidence" value="ECO:0007669"/>
    <property type="project" value="TreeGrafter"/>
</dbReference>
<comment type="caution">
    <text evidence="5">The sequence shown here is derived from an EMBL/GenBank/DDBJ whole genome shotgun (WGS) entry which is preliminary data.</text>
</comment>
<feature type="domain" description="Nudix hydrolase" evidence="4">
    <location>
        <begin position="1"/>
        <end position="134"/>
    </location>
</feature>
<dbReference type="PANTHER" id="PTHR16099">
    <property type="entry name" value="8-OXO-DGTP DIPHOSPHATES NUDT15"/>
    <property type="match status" value="1"/>
</dbReference>
<organism evidence="5 6">
    <name type="scientific">Ferrimonas sediminicola</name>
    <dbReference type="NCBI Taxonomy" id="2569538"/>
    <lineage>
        <taxon>Bacteria</taxon>
        <taxon>Pseudomonadati</taxon>
        <taxon>Pseudomonadota</taxon>
        <taxon>Gammaproteobacteria</taxon>
        <taxon>Alteromonadales</taxon>
        <taxon>Ferrimonadaceae</taxon>
        <taxon>Ferrimonas</taxon>
    </lineage>
</organism>
<dbReference type="CDD" id="cd04678">
    <property type="entry name" value="NUDIX_MTH2_Nudt15"/>
    <property type="match status" value="1"/>
</dbReference>
<dbReference type="FunFam" id="3.90.79.10:FF:000060">
    <property type="entry name" value="Nudix hydrolase 1"/>
    <property type="match status" value="1"/>
</dbReference>
<proteinExistence type="inferred from homology"/>
<comment type="similarity">
    <text evidence="3">Belongs to the Nudix hydrolase family.</text>
</comment>
<evidence type="ECO:0000313" key="5">
    <source>
        <dbReference type="EMBL" id="TKB48486.1"/>
    </source>
</evidence>
<dbReference type="RefSeq" id="WP_136853597.1">
    <property type="nucleotide sequence ID" value="NZ_SWCI01000007.1"/>
</dbReference>
<name>A0A4U1BD50_9GAMM</name>
<evidence type="ECO:0000256" key="1">
    <source>
        <dbReference type="ARBA" id="ARBA00001946"/>
    </source>
</evidence>
<accession>A0A4U1BD50</accession>
<reference evidence="5 6" key="1">
    <citation type="submission" date="2019-04" db="EMBL/GenBank/DDBJ databases">
        <authorList>
            <person name="Hwang J.C."/>
        </authorList>
    </citation>
    <scope>NUCLEOTIDE SEQUENCE [LARGE SCALE GENOMIC DNA]</scope>
    <source>
        <strain evidence="5 6">IMCC35001</strain>
    </source>
</reference>
<protein>
    <submittedName>
        <fullName evidence="5">NUDIX domain-containing protein</fullName>
    </submittedName>
</protein>
<dbReference type="InterPro" id="IPR000086">
    <property type="entry name" value="NUDIX_hydrolase_dom"/>
</dbReference>
<dbReference type="AlphaFoldDB" id="A0A4U1BD50"/>
<dbReference type="InterPro" id="IPR020476">
    <property type="entry name" value="Nudix_hydrolase"/>
</dbReference>
<dbReference type="GO" id="GO:0005829">
    <property type="term" value="C:cytosol"/>
    <property type="evidence" value="ECO:0007669"/>
    <property type="project" value="TreeGrafter"/>
</dbReference>
<evidence type="ECO:0000256" key="3">
    <source>
        <dbReference type="RuleBase" id="RU003476"/>
    </source>
</evidence>
<dbReference type="Pfam" id="PF00293">
    <property type="entry name" value="NUDIX"/>
    <property type="match status" value="1"/>
</dbReference>
<gene>
    <name evidence="5" type="ORF">FCL40_12305</name>
</gene>
<dbReference type="Proteomes" id="UP000305674">
    <property type="component" value="Unassembled WGS sequence"/>
</dbReference>
<sequence>MTHPKVGIGVIIRRRDGKILIGKRKGAHAPYYSIPGGHLELGETFEQTAIREAREETGLTIEDPRVLAITNNLRTYREEGKHYVSVVLLAEHQGEEPLNLEPDKCEGWIWVDPSALPQPHFDASEQSVASYLAGTHYLPAADA</sequence>
<evidence type="ECO:0000313" key="6">
    <source>
        <dbReference type="Proteomes" id="UP000305674"/>
    </source>
</evidence>
<dbReference type="PROSITE" id="PS00893">
    <property type="entry name" value="NUDIX_BOX"/>
    <property type="match status" value="1"/>
</dbReference>
<keyword evidence="6" id="KW-1185">Reference proteome</keyword>
<evidence type="ECO:0000256" key="2">
    <source>
        <dbReference type="ARBA" id="ARBA00022801"/>
    </source>
</evidence>
<dbReference type="PRINTS" id="PR00502">
    <property type="entry name" value="NUDIXFAMILY"/>
</dbReference>
<dbReference type="InterPro" id="IPR020084">
    <property type="entry name" value="NUDIX_hydrolase_CS"/>
</dbReference>
<dbReference type="OrthoDB" id="7066556at2"/>
<evidence type="ECO:0000259" key="4">
    <source>
        <dbReference type="PROSITE" id="PS51462"/>
    </source>
</evidence>
<comment type="cofactor">
    <cofactor evidence="1">
        <name>Mg(2+)</name>
        <dbReference type="ChEBI" id="CHEBI:18420"/>
    </cofactor>
</comment>
<keyword evidence="2 3" id="KW-0378">Hydrolase</keyword>
<dbReference type="GO" id="GO:0006203">
    <property type="term" value="P:dGTP catabolic process"/>
    <property type="evidence" value="ECO:0007669"/>
    <property type="project" value="TreeGrafter"/>
</dbReference>
<dbReference type="InterPro" id="IPR015797">
    <property type="entry name" value="NUDIX_hydrolase-like_dom_sf"/>
</dbReference>
<dbReference type="SUPFAM" id="SSF55811">
    <property type="entry name" value="Nudix"/>
    <property type="match status" value="1"/>
</dbReference>
<dbReference type="PANTHER" id="PTHR16099:SF5">
    <property type="entry name" value="NUCLEOTIDE TRIPHOSPHATE DIPHOSPHATASE NUDT15"/>
    <property type="match status" value="1"/>
</dbReference>